<organism evidence="1 2">
    <name type="scientific">Paracoccus yeei</name>
    <dbReference type="NCBI Taxonomy" id="147645"/>
    <lineage>
        <taxon>Bacteria</taxon>
        <taxon>Pseudomonadati</taxon>
        <taxon>Pseudomonadota</taxon>
        <taxon>Alphaproteobacteria</taxon>
        <taxon>Rhodobacterales</taxon>
        <taxon>Paracoccaceae</taxon>
        <taxon>Paracoccus</taxon>
    </lineage>
</organism>
<protein>
    <submittedName>
        <fullName evidence="1">Uncharacterized protein</fullName>
    </submittedName>
</protein>
<evidence type="ECO:0000313" key="1">
    <source>
        <dbReference type="EMBL" id="AYF01891.1"/>
    </source>
</evidence>
<accession>A0A386UMU4</accession>
<sequence>MFISKREMTRQIEGCANLPFKDDVLLDHRLDLGENTEAIYRREVLDFL</sequence>
<name>A0A386UMU4_9RHOB</name>
<dbReference type="EMBL" id="CP031078">
    <property type="protein sequence ID" value="AYF01891.1"/>
    <property type="molecule type" value="Genomic_DNA"/>
</dbReference>
<dbReference type="Proteomes" id="UP000272010">
    <property type="component" value="Chromosome"/>
</dbReference>
<gene>
    <name evidence="1" type="ORF">PY32053_02284</name>
</gene>
<reference evidence="2" key="1">
    <citation type="submission" date="2018-07" db="EMBL/GenBank/DDBJ databases">
        <title>Genome Structure of the Opportunistic Pathogen Paracoccus yeei (Alphaproteobacteria) and Identification of Putative Virulence Factors.</title>
        <authorList>
            <person name="Lasek R."/>
            <person name="Szuplewska M."/>
            <person name="Mitura M."/>
            <person name="Decewicz P."/>
            <person name="Chmielowska C."/>
            <person name="Pawlot A."/>
            <person name="Sentkowska D."/>
            <person name="Czarnecki J."/>
            <person name="Bartosik D."/>
        </authorList>
    </citation>
    <scope>NUCLEOTIDE SEQUENCE [LARGE SCALE GENOMIC DNA]</scope>
    <source>
        <strain evidence="2">CCUG 32053</strain>
    </source>
</reference>
<proteinExistence type="predicted"/>
<evidence type="ECO:0000313" key="2">
    <source>
        <dbReference type="Proteomes" id="UP000272010"/>
    </source>
</evidence>
<dbReference type="AlphaFoldDB" id="A0A386UMU4"/>